<feature type="transmembrane region" description="Helical" evidence="6">
    <location>
        <begin position="254"/>
        <end position="280"/>
    </location>
</feature>
<dbReference type="GO" id="GO:0005886">
    <property type="term" value="C:plasma membrane"/>
    <property type="evidence" value="ECO:0007669"/>
    <property type="project" value="TreeGrafter"/>
</dbReference>
<proteinExistence type="inferred from homology"/>
<protein>
    <recommendedName>
        <fullName evidence="9">Allantoin permease</fullName>
    </recommendedName>
</protein>
<name>A0A177KM14_9BACI</name>
<dbReference type="AlphaFoldDB" id="A0A177KM14"/>
<evidence type="ECO:0008006" key="9">
    <source>
        <dbReference type="Google" id="ProtNLM"/>
    </source>
</evidence>
<keyword evidence="4 6" id="KW-1133">Transmembrane helix</keyword>
<dbReference type="PANTHER" id="PTHR30618:SF0">
    <property type="entry name" value="PURINE-URACIL PERMEASE NCS1"/>
    <property type="match status" value="1"/>
</dbReference>
<dbReference type="GO" id="GO:0015205">
    <property type="term" value="F:nucleobase transmembrane transporter activity"/>
    <property type="evidence" value="ECO:0007669"/>
    <property type="project" value="TreeGrafter"/>
</dbReference>
<dbReference type="Proteomes" id="UP000077271">
    <property type="component" value="Unassembled WGS sequence"/>
</dbReference>
<dbReference type="InterPro" id="IPR001248">
    <property type="entry name" value="Pur-cyt_permease"/>
</dbReference>
<evidence type="ECO:0000256" key="1">
    <source>
        <dbReference type="ARBA" id="ARBA00004141"/>
    </source>
</evidence>
<sequence length="481" mass="52722">MKNFKASSEHDLYNRDLKPLDDNEKQVKPLGYGVIWFGIALQLGAFVSYSPLVYQLTIGQFMIAILLGAAILIALSFIAKDIGIKYGLSFAVSVSAAFGYRGGQIVNFIRLIPAIFFTTINTYIGAAALNEIFKIVFGVDMFALSFAVNVALLILVTVKKMKGIELFMKIITPLLIIVGIYLFWEVLHTYNISFFEMFSMGNIQGENPSIGTYILASSVIVGAYVNVALGMNDISKDNKNYSDSNKWFQANKRYIFPVTIAVVPAFLFISILGSLVIVATGADGADIISAISGIVTERSIALGILLNVFIVVAQVSTSVAANMLPGAYALSSFFPKKVSYTSGLYIFALAVIVFIPLTLGDQIQTIIALFSATLAPALAIIGVDYYIFRKRNIDIDALFNSRGKYRYSKGINIVAAAVFIITTLTGFIFFQDLSLYFTAPVAAVLYYICGKIFNKKYPYMVESDSGYKETNPVPMNKEHSS</sequence>
<reference evidence="7 8" key="1">
    <citation type="submission" date="2016-01" db="EMBL/GenBank/DDBJ databases">
        <title>Investigation of taxonomic status of Bacillus aminovorans.</title>
        <authorList>
            <person name="Verma A."/>
            <person name="Pal Y."/>
            <person name="Krishnamurthi S."/>
        </authorList>
    </citation>
    <scope>NUCLEOTIDE SEQUENCE [LARGE SCALE GENOMIC DNA]</scope>
    <source>
        <strain evidence="7 8">DSM 4337</strain>
    </source>
</reference>
<evidence type="ECO:0000256" key="4">
    <source>
        <dbReference type="ARBA" id="ARBA00022989"/>
    </source>
</evidence>
<feature type="transmembrane region" description="Helical" evidence="6">
    <location>
        <begin position="342"/>
        <end position="360"/>
    </location>
</feature>
<evidence type="ECO:0000256" key="3">
    <source>
        <dbReference type="ARBA" id="ARBA00022692"/>
    </source>
</evidence>
<feature type="transmembrane region" description="Helical" evidence="6">
    <location>
        <begin position="135"/>
        <end position="158"/>
    </location>
</feature>
<dbReference type="Gene3D" id="1.10.4160.10">
    <property type="entry name" value="Hydantoin permease"/>
    <property type="match status" value="1"/>
</dbReference>
<organism evidence="7 8">
    <name type="scientific">Domibacillus aminovorans</name>
    <dbReference type="NCBI Taxonomy" id="29332"/>
    <lineage>
        <taxon>Bacteria</taxon>
        <taxon>Bacillati</taxon>
        <taxon>Bacillota</taxon>
        <taxon>Bacilli</taxon>
        <taxon>Bacillales</taxon>
        <taxon>Bacillaceae</taxon>
        <taxon>Domibacillus</taxon>
    </lineage>
</organism>
<evidence type="ECO:0000256" key="6">
    <source>
        <dbReference type="SAM" id="Phobius"/>
    </source>
</evidence>
<dbReference type="Pfam" id="PF02133">
    <property type="entry name" value="Transp_cyt_pur"/>
    <property type="match status" value="1"/>
</dbReference>
<feature type="transmembrane region" description="Helical" evidence="6">
    <location>
        <begin position="435"/>
        <end position="453"/>
    </location>
</feature>
<dbReference type="OrthoDB" id="9780088at2"/>
<keyword evidence="5 6" id="KW-0472">Membrane</keyword>
<feature type="transmembrane region" description="Helical" evidence="6">
    <location>
        <begin position="108"/>
        <end position="129"/>
    </location>
</feature>
<evidence type="ECO:0000256" key="2">
    <source>
        <dbReference type="ARBA" id="ARBA00008974"/>
    </source>
</evidence>
<evidence type="ECO:0000313" key="8">
    <source>
        <dbReference type="Proteomes" id="UP000077271"/>
    </source>
</evidence>
<feature type="transmembrane region" description="Helical" evidence="6">
    <location>
        <begin position="409"/>
        <end position="429"/>
    </location>
</feature>
<comment type="similarity">
    <text evidence="2">Belongs to the purine-cytosine permease (2.A.39) family.</text>
</comment>
<feature type="transmembrane region" description="Helical" evidence="6">
    <location>
        <begin position="170"/>
        <end position="190"/>
    </location>
</feature>
<gene>
    <name evidence="7" type="ORF">AWH48_09625</name>
</gene>
<comment type="caution">
    <text evidence="7">The sequence shown here is derived from an EMBL/GenBank/DDBJ whole genome shotgun (WGS) entry which is preliminary data.</text>
</comment>
<dbReference type="InterPro" id="IPR045225">
    <property type="entry name" value="Uracil/uridine/allantoin_perm"/>
</dbReference>
<feature type="transmembrane region" description="Helical" evidence="6">
    <location>
        <begin position="366"/>
        <end position="388"/>
    </location>
</feature>
<feature type="transmembrane region" description="Helical" evidence="6">
    <location>
        <begin position="30"/>
        <end position="49"/>
    </location>
</feature>
<feature type="transmembrane region" description="Helical" evidence="6">
    <location>
        <begin position="61"/>
        <end position="78"/>
    </location>
</feature>
<dbReference type="PANTHER" id="PTHR30618">
    <property type="entry name" value="NCS1 FAMILY PURINE/PYRIMIDINE TRANSPORTER"/>
    <property type="match status" value="1"/>
</dbReference>
<feature type="transmembrane region" description="Helical" evidence="6">
    <location>
        <begin position="300"/>
        <end position="321"/>
    </location>
</feature>
<evidence type="ECO:0000313" key="7">
    <source>
        <dbReference type="EMBL" id="OAH54016.1"/>
    </source>
</evidence>
<comment type="subcellular location">
    <subcellularLocation>
        <location evidence="1">Membrane</location>
        <topology evidence="1">Multi-pass membrane protein</topology>
    </subcellularLocation>
</comment>
<dbReference type="EMBL" id="LQWZ01000034">
    <property type="protein sequence ID" value="OAH54016.1"/>
    <property type="molecule type" value="Genomic_DNA"/>
</dbReference>
<keyword evidence="3 6" id="KW-0812">Transmembrane</keyword>
<feature type="transmembrane region" description="Helical" evidence="6">
    <location>
        <begin position="210"/>
        <end position="229"/>
    </location>
</feature>
<accession>A0A177KM14</accession>
<evidence type="ECO:0000256" key="5">
    <source>
        <dbReference type="ARBA" id="ARBA00023136"/>
    </source>
</evidence>
<dbReference type="RefSeq" id="WP_034290946.1">
    <property type="nucleotide sequence ID" value="NZ_LQWZ01000034.1"/>
</dbReference>